<comment type="subcellular location">
    <subcellularLocation>
        <location evidence="1 8 9">Nucleus</location>
    </subcellularLocation>
</comment>
<protein>
    <recommendedName>
        <fullName evidence="10">Homeobox-leucine zipper protein</fullName>
    </recommendedName>
    <alternativeName>
        <fullName evidence="10">HD-ZIP protein</fullName>
    </alternativeName>
    <alternativeName>
        <fullName evidence="10">Homeodomain transcription factor</fullName>
    </alternativeName>
</protein>
<dbReference type="PROSITE" id="PS00027">
    <property type="entry name" value="HOMEOBOX_1"/>
    <property type="match status" value="1"/>
</dbReference>
<comment type="similarity">
    <text evidence="7 10">Belongs to the HD-ZIP homeobox family. Class I subfamily.</text>
</comment>
<evidence type="ECO:0000256" key="4">
    <source>
        <dbReference type="ARBA" id="ARBA00023155"/>
    </source>
</evidence>
<evidence type="ECO:0000256" key="2">
    <source>
        <dbReference type="ARBA" id="ARBA00023015"/>
    </source>
</evidence>
<dbReference type="SUPFAM" id="SSF46689">
    <property type="entry name" value="Homeodomain-like"/>
    <property type="match status" value="1"/>
</dbReference>
<dbReference type="PANTHER" id="PTHR24326:SF527">
    <property type="entry name" value="HOMEOBOX-LEUCINE ZIPPER PROTEIN ATHB-40"/>
    <property type="match status" value="1"/>
</dbReference>
<dbReference type="AlphaFoldDB" id="A0ABC8R1B2"/>
<keyword evidence="6 8" id="KW-0539">Nucleus</keyword>
<comment type="function">
    <text evidence="10">Transcription factor.</text>
</comment>
<keyword evidence="15" id="KW-1185">Reference proteome</keyword>
<dbReference type="InterPro" id="IPR001356">
    <property type="entry name" value="HD"/>
</dbReference>
<dbReference type="Gene3D" id="1.10.10.60">
    <property type="entry name" value="Homeodomain-like"/>
    <property type="match status" value="1"/>
</dbReference>
<reference evidence="14 15" key="1">
    <citation type="submission" date="2024-02" db="EMBL/GenBank/DDBJ databases">
        <authorList>
            <person name="Vignale AGUSTIN F."/>
            <person name="Sosa J E."/>
            <person name="Modenutti C."/>
        </authorList>
    </citation>
    <scope>NUCLEOTIDE SEQUENCE [LARGE SCALE GENOMIC DNA]</scope>
</reference>
<dbReference type="Proteomes" id="UP001642360">
    <property type="component" value="Unassembled WGS sequence"/>
</dbReference>
<proteinExistence type="inferred from homology"/>
<gene>
    <name evidence="14" type="ORF">ILEXP_LOCUS6128</name>
</gene>
<feature type="coiled-coil region" evidence="11">
    <location>
        <begin position="101"/>
        <end position="160"/>
    </location>
</feature>
<evidence type="ECO:0000256" key="12">
    <source>
        <dbReference type="SAM" id="MobiDB-lite"/>
    </source>
</evidence>
<evidence type="ECO:0000256" key="5">
    <source>
        <dbReference type="ARBA" id="ARBA00023163"/>
    </source>
</evidence>
<dbReference type="InterPro" id="IPR045224">
    <property type="entry name" value="HDZip_class_I_plant"/>
</dbReference>
<dbReference type="SMART" id="SM00389">
    <property type="entry name" value="HOX"/>
    <property type="match status" value="1"/>
</dbReference>
<evidence type="ECO:0000313" key="14">
    <source>
        <dbReference type="EMBL" id="CAK9138771.1"/>
    </source>
</evidence>
<dbReference type="CDD" id="cd00086">
    <property type="entry name" value="homeodomain"/>
    <property type="match status" value="1"/>
</dbReference>
<evidence type="ECO:0000256" key="9">
    <source>
        <dbReference type="RuleBase" id="RU000682"/>
    </source>
</evidence>
<organism evidence="14 15">
    <name type="scientific">Ilex paraguariensis</name>
    <name type="common">yerba mate</name>
    <dbReference type="NCBI Taxonomy" id="185542"/>
    <lineage>
        <taxon>Eukaryota</taxon>
        <taxon>Viridiplantae</taxon>
        <taxon>Streptophyta</taxon>
        <taxon>Embryophyta</taxon>
        <taxon>Tracheophyta</taxon>
        <taxon>Spermatophyta</taxon>
        <taxon>Magnoliopsida</taxon>
        <taxon>eudicotyledons</taxon>
        <taxon>Gunneridae</taxon>
        <taxon>Pentapetalae</taxon>
        <taxon>asterids</taxon>
        <taxon>campanulids</taxon>
        <taxon>Aquifoliales</taxon>
        <taxon>Aquifoliaceae</taxon>
        <taxon>Ilex</taxon>
    </lineage>
</organism>
<evidence type="ECO:0000256" key="8">
    <source>
        <dbReference type="PROSITE-ProRule" id="PRU00108"/>
    </source>
</evidence>
<evidence type="ECO:0000259" key="13">
    <source>
        <dbReference type="PROSITE" id="PS50071"/>
    </source>
</evidence>
<keyword evidence="4 8" id="KW-0371">Homeobox</keyword>
<evidence type="ECO:0000256" key="7">
    <source>
        <dbReference type="ARBA" id="ARBA00025748"/>
    </source>
</evidence>
<name>A0ABC8R1B2_9AQUA</name>
<evidence type="ECO:0000256" key="11">
    <source>
        <dbReference type="SAM" id="Coils"/>
    </source>
</evidence>
<keyword evidence="5 10" id="KW-0804">Transcription</keyword>
<dbReference type="InterPro" id="IPR009057">
    <property type="entry name" value="Homeodomain-like_sf"/>
</dbReference>
<dbReference type="GO" id="GO:0009733">
    <property type="term" value="P:response to auxin"/>
    <property type="evidence" value="ECO:0007669"/>
    <property type="project" value="UniProtKB-ARBA"/>
</dbReference>
<evidence type="ECO:0000313" key="15">
    <source>
        <dbReference type="Proteomes" id="UP001642360"/>
    </source>
</evidence>
<evidence type="ECO:0000256" key="10">
    <source>
        <dbReference type="RuleBase" id="RU369038"/>
    </source>
</evidence>
<dbReference type="InterPro" id="IPR000047">
    <property type="entry name" value="HTH_motif"/>
</dbReference>
<dbReference type="GO" id="GO:0005634">
    <property type="term" value="C:nucleus"/>
    <property type="evidence" value="ECO:0007669"/>
    <property type="project" value="UniProtKB-SubCell"/>
</dbReference>
<feature type="region of interest" description="Disordered" evidence="12">
    <location>
        <begin position="31"/>
        <end position="59"/>
    </location>
</feature>
<feature type="DNA-binding region" description="Homeobox" evidence="8">
    <location>
        <begin position="51"/>
        <end position="110"/>
    </location>
</feature>
<feature type="domain" description="Homeobox" evidence="13">
    <location>
        <begin position="49"/>
        <end position="109"/>
    </location>
</feature>
<dbReference type="GO" id="GO:0000981">
    <property type="term" value="F:DNA-binding transcription factor activity, RNA polymerase II-specific"/>
    <property type="evidence" value="ECO:0007669"/>
    <property type="project" value="UniProtKB-UniRule"/>
</dbReference>
<sequence>MTTSMHHQVDDQMTLISQYYPDICSLLVPEQGEATKPRRRRKKSKGEASSSGVRKRKLSHEQVDLLEKSFGNEHKLESGRKDRIASELGLDPRQVAVWFQNRRAKWKSKNLQEAYSKLKTEHEGTVIEKCRLETELKEQLSEAQGEIQKLLERCDGVSSNSPSSSFSMEVMEPPFLGEFGMEGLENVPYVTENNYIHGLMEWLNLCDM</sequence>
<dbReference type="PROSITE" id="PS50071">
    <property type="entry name" value="HOMEOBOX_2"/>
    <property type="match status" value="1"/>
</dbReference>
<keyword evidence="3 8" id="KW-0238">DNA-binding</keyword>
<evidence type="ECO:0000256" key="3">
    <source>
        <dbReference type="ARBA" id="ARBA00023125"/>
    </source>
</evidence>
<keyword evidence="11" id="KW-0175">Coiled coil</keyword>
<dbReference type="PANTHER" id="PTHR24326">
    <property type="entry name" value="HOMEOBOX-LEUCINE ZIPPER PROTEIN"/>
    <property type="match status" value="1"/>
</dbReference>
<keyword evidence="2 10" id="KW-0805">Transcription regulation</keyword>
<dbReference type="FunFam" id="1.10.10.60:FF:000241">
    <property type="entry name" value="homeobox-leucine zipper protein ATHB-40"/>
    <property type="match status" value="1"/>
</dbReference>
<accession>A0ABC8R1B2</accession>
<dbReference type="Pfam" id="PF00046">
    <property type="entry name" value="Homeodomain"/>
    <property type="match status" value="1"/>
</dbReference>
<dbReference type="InterPro" id="IPR017970">
    <property type="entry name" value="Homeobox_CS"/>
</dbReference>
<evidence type="ECO:0000256" key="6">
    <source>
        <dbReference type="ARBA" id="ARBA00023242"/>
    </source>
</evidence>
<dbReference type="PRINTS" id="PR00031">
    <property type="entry name" value="HTHREPRESSR"/>
</dbReference>
<dbReference type="EMBL" id="CAUOFW020000914">
    <property type="protein sequence ID" value="CAK9138771.1"/>
    <property type="molecule type" value="Genomic_DNA"/>
</dbReference>
<comment type="caution">
    <text evidence="14">The sequence shown here is derived from an EMBL/GenBank/DDBJ whole genome shotgun (WGS) entry which is preliminary data.</text>
</comment>
<dbReference type="GO" id="GO:0003677">
    <property type="term" value="F:DNA binding"/>
    <property type="evidence" value="ECO:0007669"/>
    <property type="project" value="UniProtKB-UniRule"/>
</dbReference>
<evidence type="ECO:0000256" key="1">
    <source>
        <dbReference type="ARBA" id="ARBA00004123"/>
    </source>
</evidence>